<dbReference type="AlphaFoldDB" id="X1BD65"/>
<name>X1BD65_9ZZZZ</name>
<accession>X1BD65</accession>
<evidence type="ECO:0000313" key="1">
    <source>
        <dbReference type="EMBL" id="GAG82048.1"/>
    </source>
</evidence>
<feature type="non-terminal residue" evidence="1">
    <location>
        <position position="158"/>
    </location>
</feature>
<gene>
    <name evidence="1" type="ORF">S01H4_28073</name>
</gene>
<proteinExistence type="predicted"/>
<sequence length="158" mass="18789">MVTTSDVKIGQSEFLTKNDYLFPNQGNTPFATIEEFMSLIGYDIYKISYVEGSQIHDMMYSNMVHWDRSFINFFEMKTQAIDSKGNLIFAGMNREQRYYKSLYDYNRHPVNPGWFLVYDKKQHRYIQPSLQEAEKFNMLGINKNLKSIDTQFDRGRRT</sequence>
<dbReference type="EMBL" id="BART01013864">
    <property type="protein sequence ID" value="GAG82048.1"/>
    <property type="molecule type" value="Genomic_DNA"/>
</dbReference>
<protein>
    <submittedName>
        <fullName evidence="1">Uncharacterized protein</fullName>
    </submittedName>
</protein>
<organism evidence="1">
    <name type="scientific">marine sediment metagenome</name>
    <dbReference type="NCBI Taxonomy" id="412755"/>
    <lineage>
        <taxon>unclassified sequences</taxon>
        <taxon>metagenomes</taxon>
        <taxon>ecological metagenomes</taxon>
    </lineage>
</organism>
<comment type="caution">
    <text evidence="1">The sequence shown here is derived from an EMBL/GenBank/DDBJ whole genome shotgun (WGS) entry which is preliminary data.</text>
</comment>
<reference evidence="1" key="1">
    <citation type="journal article" date="2014" name="Front. Microbiol.">
        <title>High frequency of phylogenetically diverse reductive dehalogenase-homologous genes in deep subseafloor sedimentary metagenomes.</title>
        <authorList>
            <person name="Kawai M."/>
            <person name="Futagami T."/>
            <person name="Toyoda A."/>
            <person name="Takaki Y."/>
            <person name="Nishi S."/>
            <person name="Hori S."/>
            <person name="Arai W."/>
            <person name="Tsubouchi T."/>
            <person name="Morono Y."/>
            <person name="Uchiyama I."/>
            <person name="Ito T."/>
            <person name="Fujiyama A."/>
            <person name="Inagaki F."/>
            <person name="Takami H."/>
        </authorList>
    </citation>
    <scope>NUCLEOTIDE SEQUENCE</scope>
    <source>
        <strain evidence="1">Expedition CK06-06</strain>
    </source>
</reference>